<dbReference type="RefSeq" id="XP_052942683.1">
    <property type="nucleotide sequence ID" value="XM_053091483.1"/>
</dbReference>
<organism evidence="9 10">
    <name type="scientific">Dioszegia hungarica</name>
    <dbReference type="NCBI Taxonomy" id="4972"/>
    <lineage>
        <taxon>Eukaryota</taxon>
        <taxon>Fungi</taxon>
        <taxon>Dikarya</taxon>
        <taxon>Basidiomycota</taxon>
        <taxon>Agaricomycotina</taxon>
        <taxon>Tremellomycetes</taxon>
        <taxon>Tremellales</taxon>
        <taxon>Bulleribasidiaceae</taxon>
        <taxon>Dioszegia</taxon>
    </lineage>
</organism>
<dbReference type="PROSITE" id="PS50850">
    <property type="entry name" value="MFS"/>
    <property type="match status" value="1"/>
</dbReference>
<evidence type="ECO:0000256" key="2">
    <source>
        <dbReference type="ARBA" id="ARBA00022448"/>
    </source>
</evidence>
<keyword evidence="2" id="KW-0813">Transport</keyword>
<protein>
    <submittedName>
        <fullName evidence="9">Major facilitator superfamily transporter</fullName>
    </submittedName>
</protein>
<feature type="transmembrane region" description="Helical" evidence="7">
    <location>
        <begin position="146"/>
        <end position="164"/>
    </location>
</feature>
<feature type="region of interest" description="Disordered" evidence="6">
    <location>
        <begin position="464"/>
        <end position="499"/>
    </location>
</feature>
<dbReference type="InterPro" id="IPR036259">
    <property type="entry name" value="MFS_trans_sf"/>
</dbReference>
<evidence type="ECO:0000256" key="6">
    <source>
        <dbReference type="SAM" id="MobiDB-lite"/>
    </source>
</evidence>
<keyword evidence="4 7" id="KW-1133">Transmembrane helix</keyword>
<feature type="transmembrane region" description="Helical" evidence="7">
    <location>
        <begin position="368"/>
        <end position="389"/>
    </location>
</feature>
<dbReference type="GO" id="GO:0016020">
    <property type="term" value="C:membrane"/>
    <property type="evidence" value="ECO:0007669"/>
    <property type="project" value="UniProtKB-SubCell"/>
</dbReference>
<evidence type="ECO:0000256" key="5">
    <source>
        <dbReference type="ARBA" id="ARBA00023136"/>
    </source>
</evidence>
<keyword evidence="3 7" id="KW-0812">Transmembrane</keyword>
<dbReference type="InterPro" id="IPR011701">
    <property type="entry name" value="MFS"/>
</dbReference>
<evidence type="ECO:0000313" key="10">
    <source>
        <dbReference type="Proteomes" id="UP001164286"/>
    </source>
</evidence>
<feature type="transmembrane region" description="Helical" evidence="7">
    <location>
        <begin position="308"/>
        <end position="330"/>
    </location>
</feature>
<dbReference type="InterPro" id="IPR020846">
    <property type="entry name" value="MFS_dom"/>
</dbReference>
<feature type="transmembrane region" description="Helical" evidence="7">
    <location>
        <begin position="86"/>
        <end position="104"/>
    </location>
</feature>
<feature type="transmembrane region" description="Helical" evidence="7">
    <location>
        <begin position="116"/>
        <end position="134"/>
    </location>
</feature>
<evidence type="ECO:0000256" key="4">
    <source>
        <dbReference type="ARBA" id="ARBA00022989"/>
    </source>
</evidence>
<comment type="subcellular location">
    <subcellularLocation>
        <location evidence="1">Membrane</location>
        <topology evidence="1">Multi-pass membrane protein</topology>
    </subcellularLocation>
</comment>
<dbReference type="FunFam" id="1.20.1250.20:FF:000018">
    <property type="entry name" value="MFS transporter permease"/>
    <property type="match status" value="1"/>
</dbReference>
<feature type="domain" description="Major facilitator superfamily (MFS) profile" evidence="8">
    <location>
        <begin position="42"/>
        <end position="459"/>
    </location>
</feature>
<feature type="transmembrane region" description="Helical" evidence="7">
    <location>
        <begin position="269"/>
        <end position="288"/>
    </location>
</feature>
<evidence type="ECO:0000256" key="3">
    <source>
        <dbReference type="ARBA" id="ARBA00022692"/>
    </source>
</evidence>
<evidence type="ECO:0000256" key="1">
    <source>
        <dbReference type="ARBA" id="ARBA00004141"/>
    </source>
</evidence>
<reference evidence="9" key="1">
    <citation type="journal article" date="2022" name="G3 (Bethesda)">
        <title>High quality genome of the basidiomycete yeast Dioszegia hungarica PDD-24b-2 isolated from cloud water.</title>
        <authorList>
            <person name="Jarrige D."/>
            <person name="Haridas S."/>
            <person name="Bleykasten-Grosshans C."/>
            <person name="Joly M."/>
            <person name="Nadalig T."/>
            <person name="Sancelme M."/>
            <person name="Vuilleumier S."/>
            <person name="Grigoriev I.V."/>
            <person name="Amato P."/>
            <person name="Bringel F."/>
        </authorList>
    </citation>
    <scope>NUCLEOTIDE SEQUENCE</scope>
    <source>
        <strain evidence="9">PDD-24b-2</strain>
    </source>
</reference>
<feature type="transmembrane region" description="Helical" evidence="7">
    <location>
        <begin position="176"/>
        <end position="198"/>
    </location>
</feature>
<name>A0AA38H4Y9_9TREE</name>
<dbReference type="GO" id="GO:0022857">
    <property type="term" value="F:transmembrane transporter activity"/>
    <property type="evidence" value="ECO:0007669"/>
    <property type="project" value="InterPro"/>
</dbReference>
<gene>
    <name evidence="9" type="ORF">MKK02DRAFT_41220</name>
</gene>
<evidence type="ECO:0000259" key="8">
    <source>
        <dbReference type="PROSITE" id="PS50850"/>
    </source>
</evidence>
<evidence type="ECO:0000313" key="9">
    <source>
        <dbReference type="EMBL" id="KAI9632906.1"/>
    </source>
</evidence>
<proteinExistence type="predicted"/>
<feature type="transmembrane region" description="Helical" evidence="7">
    <location>
        <begin position="210"/>
        <end position="230"/>
    </location>
</feature>
<dbReference type="AlphaFoldDB" id="A0AA38H4Y9"/>
<dbReference type="EMBL" id="JAKWFO010000014">
    <property type="protein sequence ID" value="KAI9632906.1"/>
    <property type="molecule type" value="Genomic_DNA"/>
</dbReference>
<feature type="transmembrane region" description="Helical" evidence="7">
    <location>
        <begin position="401"/>
        <end position="421"/>
    </location>
</feature>
<keyword evidence="10" id="KW-1185">Reference proteome</keyword>
<feature type="transmembrane region" description="Helical" evidence="7">
    <location>
        <begin position="38"/>
        <end position="55"/>
    </location>
</feature>
<dbReference type="SUPFAM" id="SSF103473">
    <property type="entry name" value="MFS general substrate transporter"/>
    <property type="match status" value="1"/>
</dbReference>
<dbReference type="Proteomes" id="UP001164286">
    <property type="component" value="Unassembled WGS sequence"/>
</dbReference>
<accession>A0AA38H4Y9</accession>
<dbReference type="Gene3D" id="1.20.1250.20">
    <property type="entry name" value="MFS general substrate transporter like domains"/>
    <property type="match status" value="2"/>
</dbReference>
<feature type="transmembrane region" description="Helical" evidence="7">
    <location>
        <begin position="342"/>
        <end position="362"/>
    </location>
</feature>
<evidence type="ECO:0000256" key="7">
    <source>
        <dbReference type="SAM" id="Phobius"/>
    </source>
</evidence>
<comment type="caution">
    <text evidence="9">The sequence shown here is derived from an EMBL/GenBank/DDBJ whole genome shotgun (WGS) entry which is preliminary data.</text>
</comment>
<dbReference type="Pfam" id="PF07690">
    <property type="entry name" value="MFS_1"/>
    <property type="match status" value="1"/>
</dbReference>
<dbReference type="GeneID" id="77730688"/>
<dbReference type="PANTHER" id="PTHR43791">
    <property type="entry name" value="PERMEASE-RELATED"/>
    <property type="match status" value="1"/>
</dbReference>
<dbReference type="PANTHER" id="PTHR43791:SF49">
    <property type="entry name" value="TRANSPORTER, PUTATIVE (AFU_ORTHOLOGUE AFUA_4G04250)-RELATED"/>
    <property type="match status" value="1"/>
</dbReference>
<sequence>MATIPLENDKYPLDEETVQDVLSDEDYRKLDRRVTRKIDIHILPWIIVSYLLNYLDRTNLGNARTLNNDIPGHSMVEQLDLQGDRYLLIVAIFFIPYVIFEFPSNLLMKYFTPSRWISRIMVSWGIVTCCTAAVKSYEGLIACRIFLGIAEAGFFPGILCYLCFWYPPTIRATRMAFFSASITIAGAFGGLIATGVSFMSGKGGLYGWQWLFLLEGMPTIIIGVAIWFCLPDYPETASWLTEEERAHAMERMGPYAPKGTDKHFDKKEFVSTVMSWNFVLFSVAYFLMANSGNAFGYFTPTIVATLGYTGYLGQLMTVPPNVLGFFAIIGNSMWSDYRKERPTHVLGALAFVMTGWILLASVDGVGGRYVGVHMVACTNAAIIPFVGYLSSSFKGSTSTGIAMGGVVAIANLSGIVTPFVFPAANAPRYYPGLWTLFAMLGTSAILVGILWYRLGSSAEYREAEPDQAIESETIDPLDEQSRPVPRETAVLEDDVKARA</sequence>
<keyword evidence="5 7" id="KW-0472">Membrane</keyword>
<feature type="compositionally biased region" description="Acidic residues" evidence="6">
    <location>
        <begin position="465"/>
        <end position="478"/>
    </location>
</feature>
<feature type="transmembrane region" description="Helical" evidence="7">
    <location>
        <begin position="433"/>
        <end position="452"/>
    </location>
</feature>